<dbReference type="AlphaFoldDB" id="A0A699IBG6"/>
<feature type="region of interest" description="Disordered" evidence="1">
    <location>
        <begin position="1"/>
        <end position="26"/>
    </location>
</feature>
<organism evidence="2">
    <name type="scientific">Tanacetum cinerariifolium</name>
    <name type="common">Dalmatian daisy</name>
    <name type="synonym">Chrysanthemum cinerariifolium</name>
    <dbReference type="NCBI Taxonomy" id="118510"/>
    <lineage>
        <taxon>Eukaryota</taxon>
        <taxon>Viridiplantae</taxon>
        <taxon>Streptophyta</taxon>
        <taxon>Embryophyta</taxon>
        <taxon>Tracheophyta</taxon>
        <taxon>Spermatophyta</taxon>
        <taxon>Magnoliopsida</taxon>
        <taxon>eudicotyledons</taxon>
        <taxon>Gunneridae</taxon>
        <taxon>Pentapetalae</taxon>
        <taxon>asterids</taxon>
        <taxon>campanulids</taxon>
        <taxon>Asterales</taxon>
        <taxon>Asteraceae</taxon>
        <taxon>Asteroideae</taxon>
        <taxon>Anthemideae</taxon>
        <taxon>Anthemidinae</taxon>
        <taxon>Tanacetum</taxon>
    </lineage>
</organism>
<comment type="caution">
    <text evidence="2">The sequence shown here is derived from an EMBL/GenBank/DDBJ whole genome shotgun (WGS) entry which is preliminary data.</text>
</comment>
<reference evidence="2" key="1">
    <citation type="journal article" date="2019" name="Sci. Rep.">
        <title>Draft genome of Tanacetum cinerariifolium, the natural source of mosquito coil.</title>
        <authorList>
            <person name="Yamashiro T."/>
            <person name="Shiraishi A."/>
            <person name="Satake H."/>
            <person name="Nakayama K."/>
        </authorList>
    </citation>
    <scope>NUCLEOTIDE SEQUENCE</scope>
</reference>
<evidence type="ECO:0000313" key="2">
    <source>
        <dbReference type="EMBL" id="GEZ30949.1"/>
    </source>
</evidence>
<feature type="compositionally biased region" description="Polar residues" evidence="1">
    <location>
        <begin position="10"/>
        <end position="25"/>
    </location>
</feature>
<protein>
    <submittedName>
        <fullName evidence="2">Zinc finger, CCHC-type</fullName>
    </submittedName>
</protein>
<name>A0A699IBG6_TANCI</name>
<evidence type="ECO:0000256" key="1">
    <source>
        <dbReference type="SAM" id="MobiDB-lite"/>
    </source>
</evidence>
<proteinExistence type="predicted"/>
<dbReference type="EMBL" id="BKCJ010263799">
    <property type="protein sequence ID" value="GEZ30949.1"/>
    <property type="molecule type" value="Genomic_DNA"/>
</dbReference>
<accession>A0A699IBG6</accession>
<sequence length="297" mass="33609">MLRGRFYKKSPSNSQNSSDTRTSPLSRGRKLIRAIPLHKPSRLQPNKIPDPNVLSESPTGFLTKCGSNQLSILCHFPYLCMHERRRHIDLESHQRDLQLEVRRERYSRLKLLFQNLQILFKVDFDQGFEGLRLSSFERVLGFIKVKLQGAQEDHEAEVFQVSNVDTTVAQRRLEDKQPEEKTNTDSLVKEQEKVHLGIKHGANITVTGVPDQEGGLRFEVPAFDGDVGYRLCLSAGPKMATKGNLREVVTTCERGLGFKPRRGGFPSGAKKEWSLSPKAKVRVLHTAQLDVTVSSNH</sequence>
<gene>
    <name evidence="2" type="ORF">Tci_502922</name>
</gene>